<accession>A0A381UAG3</accession>
<reference evidence="2" key="1">
    <citation type="submission" date="2018-05" db="EMBL/GenBank/DDBJ databases">
        <authorList>
            <person name="Lanie J.A."/>
            <person name="Ng W.-L."/>
            <person name="Kazmierczak K.M."/>
            <person name="Andrzejewski T.M."/>
            <person name="Davidsen T.M."/>
            <person name="Wayne K.J."/>
            <person name="Tettelin H."/>
            <person name="Glass J.I."/>
            <person name="Rusch D."/>
            <person name="Podicherti R."/>
            <person name="Tsui H.-C.T."/>
            <person name="Winkler M.E."/>
        </authorList>
    </citation>
    <scope>NUCLEOTIDE SEQUENCE</scope>
</reference>
<dbReference type="PANTHER" id="PTHR43411">
    <property type="entry name" value="ADENYLOSUCCINATE LYASE"/>
    <property type="match status" value="1"/>
</dbReference>
<dbReference type="Pfam" id="PF00206">
    <property type="entry name" value="Lyase_1"/>
    <property type="match status" value="1"/>
</dbReference>
<dbReference type="InterPro" id="IPR008948">
    <property type="entry name" value="L-Aspartase-like"/>
</dbReference>
<evidence type="ECO:0000313" key="2">
    <source>
        <dbReference type="EMBL" id="SVA25149.1"/>
    </source>
</evidence>
<feature type="non-terminal residue" evidence="2">
    <location>
        <position position="140"/>
    </location>
</feature>
<feature type="domain" description="Fumarate lyase N-terminal" evidence="1">
    <location>
        <begin position="43"/>
        <end position="138"/>
    </location>
</feature>
<dbReference type="AlphaFoldDB" id="A0A381UAG3"/>
<dbReference type="InterPro" id="IPR024083">
    <property type="entry name" value="Fumarase/histidase_N"/>
</dbReference>
<name>A0A381UAG3_9ZZZZ</name>
<sequence>MTLESLTAISPLDGRYRARTGDLSDLVSEFGLIRLRVEVMIRWFIHLANEPSIENTTKLDPATEDQCRDIWRHFNIDDARTVQAIELEINHDVKAVEYFVKNKLQDLGLEECIEFVHFACTSEDVNNLAYGLLLSRSRQT</sequence>
<protein>
    <recommendedName>
        <fullName evidence="1">Fumarate lyase N-terminal domain-containing protein</fullName>
    </recommendedName>
</protein>
<dbReference type="InterPro" id="IPR022761">
    <property type="entry name" value="Fumarate_lyase_N"/>
</dbReference>
<evidence type="ECO:0000259" key="1">
    <source>
        <dbReference type="Pfam" id="PF00206"/>
    </source>
</evidence>
<dbReference type="PANTHER" id="PTHR43411:SF1">
    <property type="entry name" value="ADENYLOSUCCINATE LYASE"/>
    <property type="match status" value="1"/>
</dbReference>
<gene>
    <name evidence="2" type="ORF">METZ01_LOCUS78003</name>
</gene>
<dbReference type="GO" id="GO:0003824">
    <property type="term" value="F:catalytic activity"/>
    <property type="evidence" value="ECO:0007669"/>
    <property type="project" value="InterPro"/>
</dbReference>
<dbReference type="SUPFAM" id="SSF48557">
    <property type="entry name" value="L-aspartase-like"/>
    <property type="match status" value="1"/>
</dbReference>
<dbReference type="EMBL" id="UINC01006049">
    <property type="protein sequence ID" value="SVA25149.1"/>
    <property type="molecule type" value="Genomic_DNA"/>
</dbReference>
<organism evidence="2">
    <name type="scientific">marine metagenome</name>
    <dbReference type="NCBI Taxonomy" id="408172"/>
    <lineage>
        <taxon>unclassified sequences</taxon>
        <taxon>metagenomes</taxon>
        <taxon>ecological metagenomes</taxon>
    </lineage>
</organism>
<dbReference type="Gene3D" id="1.10.275.10">
    <property type="entry name" value="Fumarase/aspartase (N-terminal domain)"/>
    <property type="match status" value="1"/>
</dbReference>
<proteinExistence type="predicted"/>
<dbReference type="InterPro" id="IPR047136">
    <property type="entry name" value="PurB_bact"/>
</dbReference>